<proteinExistence type="predicted"/>
<keyword evidence="1" id="KW-0472">Membrane</keyword>
<dbReference type="EMBL" id="QCZH01000001">
    <property type="protein sequence ID" value="PWA11565.1"/>
    <property type="molecule type" value="Genomic_DNA"/>
</dbReference>
<organism evidence="2 3">
    <name type="scientific">Flavobacterium laiguense</name>
    <dbReference type="NCBI Taxonomy" id="2169409"/>
    <lineage>
        <taxon>Bacteria</taxon>
        <taxon>Pseudomonadati</taxon>
        <taxon>Bacteroidota</taxon>
        <taxon>Flavobacteriia</taxon>
        <taxon>Flavobacteriales</taxon>
        <taxon>Flavobacteriaceae</taxon>
        <taxon>Flavobacterium</taxon>
    </lineage>
</organism>
<dbReference type="RefSeq" id="WP_116759969.1">
    <property type="nucleotide sequence ID" value="NZ_QCZH01000001.1"/>
</dbReference>
<dbReference type="Proteomes" id="UP000245618">
    <property type="component" value="Unassembled WGS sequence"/>
</dbReference>
<protein>
    <submittedName>
        <fullName evidence="2">Uncharacterized protein</fullName>
    </submittedName>
</protein>
<evidence type="ECO:0000313" key="3">
    <source>
        <dbReference type="Proteomes" id="UP000245618"/>
    </source>
</evidence>
<accession>A0A2U1K2U4</accession>
<keyword evidence="1" id="KW-1133">Transmembrane helix</keyword>
<keyword evidence="3" id="KW-1185">Reference proteome</keyword>
<evidence type="ECO:0000256" key="1">
    <source>
        <dbReference type="SAM" id="Phobius"/>
    </source>
</evidence>
<name>A0A2U1K2U4_9FLAO</name>
<keyword evidence="1" id="KW-0812">Transmembrane</keyword>
<evidence type="ECO:0000313" key="2">
    <source>
        <dbReference type="EMBL" id="PWA11565.1"/>
    </source>
</evidence>
<feature type="transmembrane region" description="Helical" evidence="1">
    <location>
        <begin position="45"/>
        <end position="66"/>
    </location>
</feature>
<gene>
    <name evidence="2" type="ORF">DB891_01795</name>
</gene>
<feature type="transmembrane region" description="Helical" evidence="1">
    <location>
        <begin position="12"/>
        <end position="33"/>
    </location>
</feature>
<sequence length="74" mass="8412">MKTNNLSTKVCAYLVYTYVSISAFLVMTVSQITKNIENVEKTLDFNPIVSLAITLNMVTFASFYFYKKNIAQRG</sequence>
<comment type="caution">
    <text evidence="2">The sequence shown here is derived from an EMBL/GenBank/DDBJ whole genome shotgun (WGS) entry which is preliminary data.</text>
</comment>
<dbReference type="OrthoDB" id="1366953at2"/>
<reference evidence="2 3" key="1">
    <citation type="submission" date="2018-04" db="EMBL/GenBank/DDBJ databases">
        <title>Flavobacterium sp. nov., isolated from glacier ice.</title>
        <authorList>
            <person name="Liu Q."/>
            <person name="Xin Y.-H."/>
        </authorList>
    </citation>
    <scope>NUCLEOTIDE SEQUENCE [LARGE SCALE GENOMIC DNA]</scope>
    <source>
        <strain evidence="2 3">LB2P30</strain>
    </source>
</reference>
<dbReference type="AlphaFoldDB" id="A0A2U1K2U4"/>